<feature type="non-terminal residue" evidence="1">
    <location>
        <position position="1"/>
    </location>
</feature>
<gene>
    <name evidence="1" type="ORF">METZ01_LOCUS27920</name>
</gene>
<proteinExistence type="predicted"/>
<dbReference type="AlphaFoldDB" id="A0A381Q6T0"/>
<name>A0A381Q6T0_9ZZZZ</name>
<evidence type="ECO:0000313" key="1">
    <source>
        <dbReference type="EMBL" id="SUZ75066.1"/>
    </source>
</evidence>
<reference evidence="1" key="1">
    <citation type="submission" date="2018-05" db="EMBL/GenBank/DDBJ databases">
        <authorList>
            <person name="Lanie J.A."/>
            <person name="Ng W.-L."/>
            <person name="Kazmierczak K.M."/>
            <person name="Andrzejewski T.M."/>
            <person name="Davidsen T.M."/>
            <person name="Wayne K.J."/>
            <person name="Tettelin H."/>
            <person name="Glass J.I."/>
            <person name="Rusch D."/>
            <person name="Podicherti R."/>
            <person name="Tsui H.-C.T."/>
            <person name="Winkler M.E."/>
        </authorList>
    </citation>
    <scope>NUCLEOTIDE SEQUENCE</scope>
</reference>
<organism evidence="1">
    <name type="scientific">marine metagenome</name>
    <dbReference type="NCBI Taxonomy" id="408172"/>
    <lineage>
        <taxon>unclassified sequences</taxon>
        <taxon>metagenomes</taxon>
        <taxon>ecological metagenomes</taxon>
    </lineage>
</organism>
<sequence length="65" mass="6899">VSIPFDFALLLISLLTSSVASLTARIPFPSPLESSGILSAPKTSKIIRPIKRISGPLINKSIIVI</sequence>
<dbReference type="EMBL" id="UINC01001232">
    <property type="protein sequence ID" value="SUZ75066.1"/>
    <property type="molecule type" value="Genomic_DNA"/>
</dbReference>
<accession>A0A381Q6T0</accession>
<protein>
    <submittedName>
        <fullName evidence="1">Uncharacterized protein</fullName>
    </submittedName>
</protein>